<accession>A0ABP8NCN4</accession>
<comment type="caution">
    <text evidence="2">The sequence shown here is derived from an EMBL/GenBank/DDBJ whole genome shotgun (WGS) entry which is preliminary data.</text>
</comment>
<protein>
    <recommendedName>
        <fullName evidence="4">Thioredoxin</fullName>
    </recommendedName>
</protein>
<reference evidence="3" key="1">
    <citation type="journal article" date="2019" name="Int. J. Syst. Evol. Microbiol.">
        <title>The Global Catalogue of Microorganisms (GCM) 10K type strain sequencing project: providing services to taxonomists for standard genome sequencing and annotation.</title>
        <authorList>
            <consortium name="The Broad Institute Genomics Platform"/>
            <consortium name="The Broad Institute Genome Sequencing Center for Infectious Disease"/>
            <person name="Wu L."/>
            <person name="Ma J."/>
        </authorList>
    </citation>
    <scope>NUCLEOTIDE SEQUENCE [LARGE SCALE GENOMIC DNA]</scope>
    <source>
        <strain evidence="3">JCM 32105</strain>
    </source>
</reference>
<feature type="signal peptide" evidence="1">
    <location>
        <begin position="1"/>
        <end position="22"/>
    </location>
</feature>
<dbReference type="Proteomes" id="UP001500067">
    <property type="component" value="Unassembled WGS sequence"/>
</dbReference>
<dbReference type="InterPro" id="IPR036249">
    <property type="entry name" value="Thioredoxin-like_sf"/>
</dbReference>
<feature type="chain" id="PRO_5045786311" description="Thioredoxin" evidence="1">
    <location>
        <begin position="23"/>
        <end position="206"/>
    </location>
</feature>
<name>A0ABP8NCN4_9BACT</name>
<sequence length="206" mass="23354">MRIPMKYMMALLITAISMTAAAQMPPEGKVRPVAMRPKDTLQQVMTTRTADHASLKDEKNGQVVYKGIFSYRDMEQEPTFSWLPHGMDEYNPDATATDYLQKTIGNYKLVIFLGTWCEDSQHLLPQLFKVLEKINIAWEDLMLIGMDRTKTTNNAAAQQLAKRYNIALLPTIVVLNSNDDEIGRITETVSKSVEWDLVSIIGGQRK</sequence>
<evidence type="ECO:0000313" key="3">
    <source>
        <dbReference type="Proteomes" id="UP001500067"/>
    </source>
</evidence>
<dbReference type="EMBL" id="BAABFA010000008">
    <property type="protein sequence ID" value="GAA4463094.1"/>
    <property type="molecule type" value="Genomic_DNA"/>
</dbReference>
<evidence type="ECO:0000313" key="2">
    <source>
        <dbReference type="EMBL" id="GAA4463094.1"/>
    </source>
</evidence>
<dbReference type="Gene3D" id="3.40.30.10">
    <property type="entry name" value="Glutaredoxin"/>
    <property type="match status" value="1"/>
</dbReference>
<gene>
    <name evidence="2" type="ORF">GCM10023093_10790</name>
</gene>
<keyword evidence="1" id="KW-0732">Signal</keyword>
<keyword evidence="3" id="KW-1185">Reference proteome</keyword>
<organism evidence="2 3">
    <name type="scientific">Nemorincola caseinilytica</name>
    <dbReference type="NCBI Taxonomy" id="2054315"/>
    <lineage>
        <taxon>Bacteria</taxon>
        <taxon>Pseudomonadati</taxon>
        <taxon>Bacteroidota</taxon>
        <taxon>Chitinophagia</taxon>
        <taxon>Chitinophagales</taxon>
        <taxon>Chitinophagaceae</taxon>
        <taxon>Nemorincola</taxon>
    </lineage>
</organism>
<dbReference type="RefSeq" id="WP_345079702.1">
    <property type="nucleotide sequence ID" value="NZ_BAABFA010000008.1"/>
</dbReference>
<evidence type="ECO:0000256" key="1">
    <source>
        <dbReference type="SAM" id="SignalP"/>
    </source>
</evidence>
<evidence type="ECO:0008006" key="4">
    <source>
        <dbReference type="Google" id="ProtNLM"/>
    </source>
</evidence>
<proteinExistence type="predicted"/>
<dbReference type="SUPFAM" id="SSF52833">
    <property type="entry name" value="Thioredoxin-like"/>
    <property type="match status" value="1"/>
</dbReference>